<gene>
    <name evidence="2" type="ORF">UX92_C0016G0007</name>
</gene>
<dbReference type="SMART" id="SM00245">
    <property type="entry name" value="TSPc"/>
    <property type="match status" value="1"/>
</dbReference>
<evidence type="ECO:0000259" key="1">
    <source>
        <dbReference type="SMART" id="SM00245"/>
    </source>
</evidence>
<evidence type="ECO:0000313" key="3">
    <source>
        <dbReference type="Proteomes" id="UP000034565"/>
    </source>
</evidence>
<dbReference type="CDD" id="cd06567">
    <property type="entry name" value="Peptidase_S41"/>
    <property type="match status" value="1"/>
</dbReference>
<sequence>MDLTLPNKNKTSLEVVNSVYESVLKYYPFLTKKELKEFKTKAITTLQDKTEIENKPIRVATTLISLLNNSHADIKLYHQQQSKNLPQKLFSHQVIKDALYIKIPHWVSDPNISNQLIDLVSNSLSKINSIVIDVRDNDGGNSNYAHQFASIFFNTDMIFGKIVSKNFQGQLSKKPYKIHPHLSIYVDKPLCIIINGRCFSSNELFIAPFKVLHRALLVGTKTRGGSANPIRFILKSLDNYYRVRIPTWRFFLGNNTRPIEETGIEPDLYYDKDDIINFSIASLTN</sequence>
<accession>A0A0G1SHQ7</accession>
<dbReference type="InterPro" id="IPR029045">
    <property type="entry name" value="ClpP/crotonase-like_dom_sf"/>
</dbReference>
<dbReference type="Proteomes" id="UP000034565">
    <property type="component" value="Unassembled WGS sequence"/>
</dbReference>
<dbReference type="Pfam" id="PF03572">
    <property type="entry name" value="Peptidase_S41"/>
    <property type="match status" value="1"/>
</dbReference>
<dbReference type="GO" id="GO:0008236">
    <property type="term" value="F:serine-type peptidase activity"/>
    <property type="evidence" value="ECO:0007669"/>
    <property type="project" value="InterPro"/>
</dbReference>
<dbReference type="SUPFAM" id="SSF52096">
    <property type="entry name" value="ClpP/crotonase"/>
    <property type="match status" value="1"/>
</dbReference>
<dbReference type="PANTHER" id="PTHR32060">
    <property type="entry name" value="TAIL-SPECIFIC PROTEASE"/>
    <property type="match status" value="1"/>
</dbReference>
<dbReference type="GO" id="GO:0004175">
    <property type="term" value="F:endopeptidase activity"/>
    <property type="evidence" value="ECO:0007669"/>
    <property type="project" value="TreeGrafter"/>
</dbReference>
<reference evidence="2 3" key="1">
    <citation type="journal article" date="2015" name="Nature">
        <title>rRNA introns, odd ribosomes, and small enigmatic genomes across a large radiation of phyla.</title>
        <authorList>
            <person name="Brown C.T."/>
            <person name="Hug L.A."/>
            <person name="Thomas B.C."/>
            <person name="Sharon I."/>
            <person name="Castelle C.J."/>
            <person name="Singh A."/>
            <person name="Wilkins M.J."/>
            <person name="Williams K.H."/>
            <person name="Banfield J.F."/>
        </authorList>
    </citation>
    <scope>NUCLEOTIDE SEQUENCE [LARGE SCALE GENOMIC DNA]</scope>
</reference>
<protein>
    <recommendedName>
        <fullName evidence="1">Tail specific protease domain-containing protein</fullName>
    </recommendedName>
</protein>
<organism evidence="2 3">
    <name type="scientific">Candidatus Amesbacteria bacterium GW2011_GWA1_47_20</name>
    <dbReference type="NCBI Taxonomy" id="1618354"/>
    <lineage>
        <taxon>Bacteria</taxon>
        <taxon>Candidatus Amesiibacteriota</taxon>
    </lineage>
</organism>
<dbReference type="PANTHER" id="PTHR32060:SF22">
    <property type="entry name" value="CARBOXYL-TERMINAL-PROCESSING PEPTIDASE 3, CHLOROPLASTIC"/>
    <property type="match status" value="1"/>
</dbReference>
<dbReference type="EMBL" id="LCOA01000016">
    <property type="protein sequence ID" value="KKU68982.1"/>
    <property type="molecule type" value="Genomic_DNA"/>
</dbReference>
<feature type="domain" description="Tail specific protease" evidence="1">
    <location>
        <begin position="78"/>
        <end position="271"/>
    </location>
</feature>
<name>A0A0G1SHQ7_9BACT</name>
<dbReference type="AlphaFoldDB" id="A0A0G1SHQ7"/>
<dbReference type="GO" id="GO:0006508">
    <property type="term" value="P:proteolysis"/>
    <property type="evidence" value="ECO:0007669"/>
    <property type="project" value="InterPro"/>
</dbReference>
<comment type="caution">
    <text evidence="2">The sequence shown here is derived from an EMBL/GenBank/DDBJ whole genome shotgun (WGS) entry which is preliminary data.</text>
</comment>
<dbReference type="Gene3D" id="3.90.226.10">
    <property type="entry name" value="2-enoyl-CoA Hydratase, Chain A, domain 1"/>
    <property type="match status" value="1"/>
</dbReference>
<dbReference type="InterPro" id="IPR005151">
    <property type="entry name" value="Tail-specific_protease"/>
</dbReference>
<proteinExistence type="predicted"/>
<evidence type="ECO:0000313" key="2">
    <source>
        <dbReference type="EMBL" id="KKU68982.1"/>
    </source>
</evidence>